<reference evidence="1 2" key="1">
    <citation type="submission" date="2018-03" db="EMBL/GenBank/DDBJ databases">
        <title>Phenotypic and genomic properties of Cyclonatronum proteinivorum gen. nov., sp. nov., a haloalkaliphilic bacteroidete from soda lakes possessing Na+-translocating rhodopsin.</title>
        <authorList>
            <person name="Toshchakov S.V."/>
            <person name="Korzhenkov A."/>
            <person name="Samarov N.I."/>
            <person name="Kublanov I.V."/>
            <person name="Muntyan M.S."/>
            <person name="Sorokin D.Y."/>
        </authorList>
    </citation>
    <scope>NUCLEOTIDE SEQUENCE [LARGE SCALE GENOMIC DNA]</scope>
    <source>
        <strain evidence="1 2">Omega</strain>
    </source>
</reference>
<protein>
    <submittedName>
        <fullName evidence="1">Uncharacterized protein</fullName>
    </submittedName>
</protein>
<accession>A0A345UH48</accession>
<dbReference type="Proteomes" id="UP000254808">
    <property type="component" value="Chromosome"/>
</dbReference>
<organism evidence="1 2">
    <name type="scientific">Cyclonatronum proteinivorum</name>
    <dbReference type="NCBI Taxonomy" id="1457365"/>
    <lineage>
        <taxon>Bacteria</taxon>
        <taxon>Pseudomonadati</taxon>
        <taxon>Balneolota</taxon>
        <taxon>Balneolia</taxon>
        <taxon>Balneolales</taxon>
        <taxon>Cyclonatronaceae</taxon>
        <taxon>Cyclonatronum</taxon>
    </lineage>
</organism>
<proteinExistence type="predicted"/>
<keyword evidence="2" id="KW-1185">Reference proteome</keyword>
<gene>
    <name evidence="1" type="ORF">CYPRO_0514</name>
</gene>
<evidence type="ECO:0000313" key="1">
    <source>
        <dbReference type="EMBL" id="AXI99799.1"/>
    </source>
</evidence>
<dbReference type="EMBL" id="CP027806">
    <property type="protein sequence ID" value="AXI99799.1"/>
    <property type="molecule type" value="Genomic_DNA"/>
</dbReference>
<sequence>MKYILTERYFYIQFKTEKDRLFLKRADRFAFLNAWRACFTSKIKTCSYALVPGCFGVIIGLNANDAEANEVLFHVSTKVRERFIGVISKTDLEDFVKHARIEELVTEKECVYRAFDLHTMPQRYNVSTDYRSYPFSSYLALATGRPSSLDQKTVWNWFGGRSRFSLFHQAYYGWVQPDVMIGRS</sequence>
<evidence type="ECO:0000313" key="2">
    <source>
        <dbReference type="Proteomes" id="UP000254808"/>
    </source>
</evidence>
<dbReference type="RefSeq" id="WP_114983136.1">
    <property type="nucleotide sequence ID" value="NZ_CP027806.1"/>
</dbReference>
<dbReference type="AlphaFoldDB" id="A0A345UH48"/>
<dbReference type="KEGG" id="cprv:CYPRO_0514"/>
<name>A0A345UH48_9BACT</name>